<keyword evidence="2" id="KW-0813">Transport</keyword>
<evidence type="ECO:0000256" key="1">
    <source>
        <dbReference type="ARBA" id="ARBA00004370"/>
    </source>
</evidence>
<dbReference type="Proteomes" id="UP000653305">
    <property type="component" value="Unassembled WGS sequence"/>
</dbReference>
<dbReference type="AlphaFoldDB" id="A0A830CQN1"/>
<feature type="transmembrane region" description="Helical" evidence="7">
    <location>
        <begin position="34"/>
        <end position="60"/>
    </location>
</feature>
<feature type="transmembrane region" description="Helical" evidence="7">
    <location>
        <begin position="7"/>
        <end position="28"/>
    </location>
</feature>
<feature type="domain" description="Amino acid transporter transmembrane" evidence="8">
    <location>
        <begin position="5"/>
        <end position="112"/>
    </location>
</feature>
<evidence type="ECO:0000256" key="2">
    <source>
        <dbReference type="ARBA" id="ARBA00022448"/>
    </source>
</evidence>
<evidence type="ECO:0000256" key="4">
    <source>
        <dbReference type="ARBA" id="ARBA00022970"/>
    </source>
</evidence>
<keyword evidence="5 7" id="KW-1133">Transmembrane helix</keyword>
<evidence type="ECO:0000313" key="9">
    <source>
        <dbReference type="EMBL" id="GFP99878.1"/>
    </source>
</evidence>
<evidence type="ECO:0000256" key="3">
    <source>
        <dbReference type="ARBA" id="ARBA00022692"/>
    </source>
</evidence>
<accession>A0A830CQN1</accession>
<dbReference type="GO" id="GO:0006865">
    <property type="term" value="P:amino acid transport"/>
    <property type="evidence" value="ECO:0007669"/>
    <property type="project" value="UniProtKB-KW"/>
</dbReference>
<dbReference type="Pfam" id="PF01490">
    <property type="entry name" value="Aa_trans"/>
    <property type="match status" value="1"/>
</dbReference>
<comment type="subcellular location">
    <subcellularLocation>
        <location evidence="1">Membrane</location>
    </subcellularLocation>
</comment>
<keyword evidence="10" id="KW-1185">Reference proteome</keyword>
<keyword evidence="6 7" id="KW-0472">Membrane</keyword>
<dbReference type="GO" id="GO:0016020">
    <property type="term" value="C:membrane"/>
    <property type="evidence" value="ECO:0007669"/>
    <property type="project" value="UniProtKB-SubCell"/>
</dbReference>
<evidence type="ECO:0000313" key="10">
    <source>
        <dbReference type="Proteomes" id="UP000653305"/>
    </source>
</evidence>
<protein>
    <submittedName>
        <fullName evidence="9">Probable amino acid permease 7</fullName>
    </submittedName>
</protein>
<name>A0A830CQN1_9LAMI</name>
<comment type="caution">
    <text evidence="9">The sequence shown here is derived from an EMBL/GenBank/DDBJ whole genome shotgun (WGS) entry which is preliminary data.</text>
</comment>
<dbReference type="EMBL" id="BMAC01000593">
    <property type="protein sequence ID" value="GFP99878.1"/>
    <property type="molecule type" value="Genomic_DNA"/>
</dbReference>
<evidence type="ECO:0000259" key="8">
    <source>
        <dbReference type="Pfam" id="PF01490"/>
    </source>
</evidence>
<keyword evidence="4" id="KW-0029">Amino-acid transport</keyword>
<dbReference type="InterPro" id="IPR013057">
    <property type="entry name" value="AA_transpt_TM"/>
</dbReference>
<evidence type="ECO:0000256" key="6">
    <source>
        <dbReference type="ARBA" id="ARBA00023136"/>
    </source>
</evidence>
<evidence type="ECO:0000256" key="5">
    <source>
        <dbReference type="ARBA" id="ARBA00022989"/>
    </source>
</evidence>
<sequence>MVMAGTIWIVVAHVITGVIGAGVLSLAWSTVQLGWVACPLVIVIFAAITQVSTLLVCYCYKSSDPVHGPTRNTSFIEAVKFYLGRFVFFFSSVFLILIYCSLSMFVFLYFVTSIFHLS</sequence>
<reference evidence="9" key="1">
    <citation type="submission" date="2020-07" db="EMBL/GenBank/DDBJ databases">
        <title>Ethylene signaling mediates host invasion by parasitic plants.</title>
        <authorList>
            <person name="Yoshida S."/>
        </authorList>
    </citation>
    <scope>NUCLEOTIDE SEQUENCE</scope>
    <source>
        <strain evidence="9">Okayama</strain>
    </source>
</reference>
<organism evidence="9 10">
    <name type="scientific">Phtheirospermum japonicum</name>
    <dbReference type="NCBI Taxonomy" id="374723"/>
    <lineage>
        <taxon>Eukaryota</taxon>
        <taxon>Viridiplantae</taxon>
        <taxon>Streptophyta</taxon>
        <taxon>Embryophyta</taxon>
        <taxon>Tracheophyta</taxon>
        <taxon>Spermatophyta</taxon>
        <taxon>Magnoliopsida</taxon>
        <taxon>eudicotyledons</taxon>
        <taxon>Gunneridae</taxon>
        <taxon>Pentapetalae</taxon>
        <taxon>asterids</taxon>
        <taxon>lamiids</taxon>
        <taxon>Lamiales</taxon>
        <taxon>Orobanchaceae</taxon>
        <taxon>Orobanchaceae incertae sedis</taxon>
        <taxon>Phtheirospermum</taxon>
    </lineage>
</organism>
<evidence type="ECO:0000256" key="7">
    <source>
        <dbReference type="SAM" id="Phobius"/>
    </source>
</evidence>
<proteinExistence type="predicted"/>
<gene>
    <name evidence="9" type="ORF">PHJA_002131900</name>
</gene>
<keyword evidence="3 7" id="KW-0812">Transmembrane</keyword>
<dbReference type="OrthoDB" id="1295718at2759"/>
<dbReference type="PANTHER" id="PTHR48017">
    <property type="entry name" value="OS05G0424000 PROTEIN-RELATED"/>
    <property type="match status" value="1"/>
</dbReference>
<feature type="transmembrane region" description="Helical" evidence="7">
    <location>
        <begin position="81"/>
        <end position="111"/>
    </location>
</feature>